<evidence type="ECO:0000313" key="2">
    <source>
        <dbReference type="EMBL" id="GFO23221.1"/>
    </source>
</evidence>
<evidence type="ECO:0008006" key="4">
    <source>
        <dbReference type="Google" id="ProtNLM"/>
    </source>
</evidence>
<feature type="compositionally biased region" description="Polar residues" evidence="1">
    <location>
        <begin position="89"/>
        <end position="103"/>
    </location>
</feature>
<gene>
    <name evidence="2" type="ORF">PoB_004972600</name>
</gene>
<name>A0AAV4BVU4_9GAST</name>
<dbReference type="Gene3D" id="3.40.30.10">
    <property type="entry name" value="Glutaredoxin"/>
    <property type="match status" value="1"/>
</dbReference>
<dbReference type="EMBL" id="BLXT01005502">
    <property type="protein sequence ID" value="GFO23221.1"/>
    <property type="molecule type" value="Genomic_DNA"/>
</dbReference>
<accession>A0AAV4BVU4</accession>
<sequence>MIASSIRLRAKSILTLGSCRNLIKGTTLMKRSGSFPGNGFDQADVPGPSSRKSTLLTSPSQGSVPRTHKKSIGTASSTSAGIKIKGSPSKRNSVNNHRNSSTMPPIGNDVKAEVEKIIKDNALVVFSKTTCPFCIK</sequence>
<evidence type="ECO:0000313" key="3">
    <source>
        <dbReference type="Proteomes" id="UP000735302"/>
    </source>
</evidence>
<evidence type="ECO:0000256" key="1">
    <source>
        <dbReference type="SAM" id="MobiDB-lite"/>
    </source>
</evidence>
<keyword evidence="3" id="KW-1185">Reference proteome</keyword>
<proteinExistence type="predicted"/>
<feature type="non-terminal residue" evidence="2">
    <location>
        <position position="136"/>
    </location>
</feature>
<dbReference type="AlphaFoldDB" id="A0AAV4BVU4"/>
<dbReference type="PROSITE" id="PS51354">
    <property type="entry name" value="GLUTAREDOXIN_2"/>
    <property type="match status" value="1"/>
</dbReference>
<reference evidence="2 3" key="1">
    <citation type="journal article" date="2021" name="Elife">
        <title>Chloroplast acquisition without the gene transfer in kleptoplastic sea slugs, Plakobranchus ocellatus.</title>
        <authorList>
            <person name="Maeda T."/>
            <person name="Takahashi S."/>
            <person name="Yoshida T."/>
            <person name="Shimamura S."/>
            <person name="Takaki Y."/>
            <person name="Nagai Y."/>
            <person name="Toyoda A."/>
            <person name="Suzuki Y."/>
            <person name="Arimoto A."/>
            <person name="Ishii H."/>
            <person name="Satoh N."/>
            <person name="Nishiyama T."/>
            <person name="Hasebe M."/>
            <person name="Maruyama T."/>
            <person name="Minagawa J."/>
            <person name="Obokata J."/>
            <person name="Shigenobu S."/>
        </authorList>
    </citation>
    <scope>NUCLEOTIDE SEQUENCE [LARGE SCALE GENOMIC DNA]</scope>
</reference>
<organism evidence="2 3">
    <name type="scientific">Plakobranchus ocellatus</name>
    <dbReference type="NCBI Taxonomy" id="259542"/>
    <lineage>
        <taxon>Eukaryota</taxon>
        <taxon>Metazoa</taxon>
        <taxon>Spiralia</taxon>
        <taxon>Lophotrochozoa</taxon>
        <taxon>Mollusca</taxon>
        <taxon>Gastropoda</taxon>
        <taxon>Heterobranchia</taxon>
        <taxon>Euthyneura</taxon>
        <taxon>Panpulmonata</taxon>
        <taxon>Sacoglossa</taxon>
        <taxon>Placobranchoidea</taxon>
        <taxon>Plakobranchidae</taxon>
        <taxon>Plakobranchus</taxon>
    </lineage>
</organism>
<comment type="caution">
    <text evidence="2">The sequence shown here is derived from an EMBL/GenBank/DDBJ whole genome shotgun (WGS) entry which is preliminary data.</text>
</comment>
<dbReference type="Proteomes" id="UP000735302">
    <property type="component" value="Unassembled WGS sequence"/>
</dbReference>
<feature type="region of interest" description="Disordered" evidence="1">
    <location>
        <begin position="33"/>
        <end position="107"/>
    </location>
</feature>
<protein>
    <recommendedName>
        <fullName evidence="4">Glutaredoxin domain-containing protein</fullName>
    </recommendedName>
</protein>
<feature type="compositionally biased region" description="Polar residues" evidence="1">
    <location>
        <begin position="50"/>
        <end position="64"/>
    </location>
</feature>